<gene>
    <name evidence="2" type="ORF">GCM10010347_21150</name>
</gene>
<dbReference type="CDD" id="cd07043">
    <property type="entry name" value="STAS_anti-anti-sigma_factors"/>
    <property type="match status" value="1"/>
</dbReference>
<evidence type="ECO:0000313" key="3">
    <source>
        <dbReference type="Proteomes" id="UP000642673"/>
    </source>
</evidence>
<dbReference type="InterPro" id="IPR002645">
    <property type="entry name" value="STAS_dom"/>
</dbReference>
<comment type="caution">
    <text evidence="2">The sequence shown here is derived from an EMBL/GenBank/DDBJ whole genome shotgun (WGS) entry which is preliminary data.</text>
</comment>
<organism evidence="2 3">
    <name type="scientific">Streptomyces cirratus</name>
    <dbReference type="NCBI Taxonomy" id="68187"/>
    <lineage>
        <taxon>Bacteria</taxon>
        <taxon>Bacillati</taxon>
        <taxon>Actinomycetota</taxon>
        <taxon>Actinomycetes</taxon>
        <taxon>Kitasatosporales</taxon>
        <taxon>Streptomycetaceae</taxon>
        <taxon>Streptomyces</taxon>
    </lineage>
</organism>
<feature type="domain" description="STAS" evidence="1">
    <location>
        <begin position="5"/>
        <end position="95"/>
    </location>
</feature>
<dbReference type="InterPro" id="IPR036513">
    <property type="entry name" value="STAS_dom_sf"/>
</dbReference>
<dbReference type="PANTHER" id="PTHR33495">
    <property type="entry name" value="ANTI-SIGMA FACTOR ANTAGONIST TM_1081-RELATED-RELATED"/>
    <property type="match status" value="1"/>
</dbReference>
<name>A0ABQ3EQ44_9ACTN</name>
<proteinExistence type="predicted"/>
<dbReference type="RefSeq" id="WP_190183792.1">
    <property type="nucleotide sequence ID" value="NZ_BMVP01000003.1"/>
</dbReference>
<dbReference type="Pfam" id="PF01740">
    <property type="entry name" value="STAS"/>
    <property type="match status" value="1"/>
</dbReference>
<dbReference type="EMBL" id="BMVP01000003">
    <property type="protein sequence ID" value="GHB51174.1"/>
    <property type="molecule type" value="Genomic_DNA"/>
</dbReference>
<dbReference type="PROSITE" id="PS50801">
    <property type="entry name" value="STAS"/>
    <property type="match status" value="1"/>
</dbReference>
<reference evidence="3" key="1">
    <citation type="journal article" date="2019" name="Int. J. Syst. Evol. Microbiol.">
        <title>The Global Catalogue of Microorganisms (GCM) 10K type strain sequencing project: providing services to taxonomists for standard genome sequencing and annotation.</title>
        <authorList>
            <consortium name="The Broad Institute Genomics Platform"/>
            <consortium name="The Broad Institute Genome Sequencing Center for Infectious Disease"/>
            <person name="Wu L."/>
            <person name="Ma J."/>
        </authorList>
    </citation>
    <scope>NUCLEOTIDE SEQUENCE [LARGE SCALE GENOMIC DNA]</scope>
    <source>
        <strain evidence="3">JCM 4738</strain>
    </source>
</reference>
<dbReference type="SUPFAM" id="SSF52091">
    <property type="entry name" value="SpoIIaa-like"/>
    <property type="match status" value="1"/>
</dbReference>
<dbReference type="Proteomes" id="UP000642673">
    <property type="component" value="Unassembled WGS sequence"/>
</dbReference>
<protein>
    <recommendedName>
        <fullName evidence="1">STAS domain-containing protein</fullName>
    </recommendedName>
</protein>
<dbReference type="PANTHER" id="PTHR33495:SF2">
    <property type="entry name" value="ANTI-SIGMA FACTOR ANTAGONIST TM_1081-RELATED"/>
    <property type="match status" value="1"/>
</dbReference>
<evidence type="ECO:0000313" key="2">
    <source>
        <dbReference type="EMBL" id="GHB51174.1"/>
    </source>
</evidence>
<sequence length="156" mass="16464">MEAIFEITVERTGDTVLVTPAGEIDLAVEAELAAVLDSLPDQGAVILDMSAVTFMDLTGLRFLLDLRRLTARHGSTLVATGWHRQPLRLLAACGVGACEPAAPSDGAAVPAVAPGTEVRGPLDARVAVARYLGAPRPPEPFAGPEWEVGRGNRMIW</sequence>
<evidence type="ECO:0000259" key="1">
    <source>
        <dbReference type="PROSITE" id="PS50801"/>
    </source>
</evidence>
<keyword evidence="3" id="KW-1185">Reference proteome</keyword>
<dbReference type="Gene3D" id="3.30.750.24">
    <property type="entry name" value="STAS domain"/>
    <property type="match status" value="1"/>
</dbReference>
<accession>A0ABQ3EQ44</accession>